<dbReference type="Proteomes" id="UP000505210">
    <property type="component" value="Chromosome"/>
</dbReference>
<protein>
    <submittedName>
        <fullName evidence="1">Uncharacterized protein</fullName>
    </submittedName>
</protein>
<dbReference type="RefSeq" id="WP_172353783.1">
    <property type="nucleotide sequence ID" value="NZ_CP053661.1"/>
</dbReference>
<reference evidence="1 2" key="1">
    <citation type="submission" date="2020-05" db="EMBL/GenBank/DDBJ databases">
        <title>Complete genome sequence of of a novel Thermoleptolyngbya strain isolated from hot springs of Ganzi, Sichuan China.</title>
        <authorList>
            <person name="Tang J."/>
            <person name="Daroch M."/>
            <person name="Li L."/>
            <person name="Waleron K."/>
            <person name="Waleron M."/>
            <person name="Waleron M."/>
        </authorList>
    </citation>
    <scope>NUCLEOTIDE SEQUENCE [LARGE SCALE GENOMIC DNA]</scope>
    <source>
        <strain evidence="1 2">PKUAC-SCTA183</strain>
    </source>
</reference>
<sequence length="98" mass="11874">MFLDRYRLHWRLLRAEINRVGAEVEQWSYEQLDRDAEDQPPIERQVEAVPVVLQVDRCDRLQNQNLCICINAKSKLLTWFGIKPPYRFFKRRDGSVYY</sequence>
<name>A0A6M8B5M6_9CYAN</name>
<proteinExistence type="predicted"/>
<keyword evidence="2" id="KW-1185">Reference proteome</keyword>
<dbReference type="AlphaFoldDB" id="A0A6M8B5M6"/>
<evidence type="ECO:0000313" key="1">
    <source>
        <dbReference type="EMBL" id="QKD81382.1"/>
    </source>
</evidence>
<accession>A0A6M8B5M6</accession>
<organism evidence="1 2">
    <name type="scientific">Thermoleptolyngbya sichuanensis A183</name>
    <dbReference type="NCBI Taxonomy" id="2737172"/>
    <lineage>
        <taxon>Bacteria</taxon>
        <taxon>Bacillati</taxon>
        <taxon>Cyanobacteriota</taxon>
        <taxon>Cyanophyceae</taxon>
        <taxon>Oculatellales</taxon>
        <taxon>Oculatellaceae</taxon>
        <taxon>Thermoleptolyngbya</taxon>
        <taxon>Thermoleptolyngbya sichuanensis</taxon>
    </lineage>
</organism>
<dbReference type="EMBL" id="CP053661">
    <property type="protein sequence ID" value="QKD81382.1"/>
    <property type="molecule type" value="Genomic_DNA"/>
</dbReference>
<evidence type="ECO:0000313" key="2">
    <source>
        <dbReference type="Proteomes" id="UP000505210"/>
    </source>
</evidence>
<gene>
    <name evidence="1" type="ORF">HPC62_03595</name>
</gene>
<dbReference type="KEGG" id="theu:HPC62_03595"/>